<evidence type="ECO:0000259" key="3">
    <source>
        <dbReference type="PROSITE" id="PS50206"/>
    </source>
</evidence>
<keyword evidence="2" id="KW-0812">Transmembrane</keyword>
<protein>
    <submittedName>
        <fullName evidence="4">Aminobenzoyl-glutamate transport protein</fullName>
    </submittedName>
</protein>
<dbReference type="EMBL" id="AUBJ02000001">
    <property type="protein sequence ID" value="MCP2333045.1"/>
    <property type="molecule type" value="Genomic_DNA"/>
</dbReference>
<keyword evidence="2" id="KW-0472">Membrane</keyword>
<evidence type="ECO:0000313" key="4">
    <source>
        <dbReference type="EMBL" id="MCP2333045.1"/>
    </source>
</evidence>
<sequence>MARGGRGRGSGGATSAGVGGVLGWIERVGNRLPEPFVLFALLTLLVGVVSTVLAAFGAAVVVPGEDGVTEVRGGFSAEGIRFLFTEMPANFIGFPPMETVVTIMLAVGLAERTGMLTALVRIAFARAPRGLLPYAVGFVGVSGSVMSDSVFIVVPPLAAMVFRAAGRHPVAGLLGGFAAAGAGYSTSVLVTSLDALFAGITNSVVSSLAQPGTEVTALSNYYVNVVSAVVLSLLVGVVITRVVEPGLERSGFPRSPVVEDDPPTGPADPPVDLDQVSPTVTAAERRGLAAAGLALLTLVVMLGALALWPSSPLRAEDGGYLPSSPLLSSVTTLTFLAFAVPAIAYGATTGAIRTSADVPRLVGLAVRDLSGFIVLAFALGQFVALFGWTNIGTWLAVRGAEFLRGSGLEGYPALVGFVLLASVLNLLIISGSSLWTLLASVFVPMFLLVGFEPGFTQALFRAGDSVTQVITPMNPYVIVLLTFVRRYQPTAGLGTVIARMLPFVVPFWVAWLGILTLFYVAELPLGPGMGVLVGE</sequence>
<dbReference type="PROSITE" id="PS50206">
    <property type="entry name" value="RHODANESE_3"/>
    <property type="match status" value="1"/>
</dbReference>
<feature type="transmembrane region" description="Helical" evidence="2">
    <location>
        <begin position="91"/>
        <end position="110"/>
    </location>
</feature>
<feature type="transmembrane region" description="Helical" evidence="2">
    <location>
        <begin position="436"/>
        <end position="460"/>
    </location>
</feature>
<name>A0ABT1JKM3_ACTCY</name>
<evidence type="ECO:0000313" key="5">
    <source>
        <dbReference type="Proteomes" id="UP000791080"/>
    </source>
</evidence>
<dbReference type="Pfam" id="PF03806">
    <property type="entry name" value="ABG_transport"/>
    <property type="match status" value="1"/>
</dbReference>
<dbReference type="InterPro" id="IPR001763">
    <property type="entry name" value="Rhodanese-like_dom"/>
</dbReference>
<feature type="transmembrane region" description="Helical" evidence="2">
    <location>
        <begin position="466"/>
        <end position="484"/>
    </location>
</feature>
<dbReference type="RefSeq" id="WP_081715282.1">
    <property type="nucleotide sequence ID" value="NZ_AUBJ02000001.1"/>
</dbReference>
<feature type="transmembrane region" description="Helical" evidence="2">
    <location>
        <begin position="288"/>
        <end position="308"/>
    </location>
</feature>
<feature type="transmembrane region" description="Helical" evidence="2">
    <location>
        <begin position="36"/>
        <end position="62"/>
    </location>
</feature>
<feature type="transmembrane region" description="Helical" evidence="2">
    <location>
        <begin position="369"/>
        <end position="391"/>
    </location>
</feature>
<comment type="caution">
    <text evidence="4">The sequence shown here is derived from an EMBL/GenBank/DDBJ whole genome shotgun (WGS) entry which is preliminary data.</text>
</comment>
<keyword evidence="2" id="KW-1133">Transmembrane helix</keyword>
<organism evidence="4 5">
    <name type="scientific">Actinoalloteichus caeruleus DSM 43889</name>
    <dbReference type="NCBI Taxonomy" id="1120930"/>
    <lineage>
        <taxon>Bacteria</taxon>
        <taxon>Bacillati</taxon>
        <taxon>Actinomycetota</taxon>
        <taxon>Actinomycetes</taxon>
        <taxon>Pseudonocardiales</taxon>
        <taxon>Pseudonocardiaceae</taxon>
        <taxon>Actinoalloteichus</taxon>
        <taxon>Actinoalloteichus cyanogriseus</taxon>
    </lineage>
</organism>
<keyword evidence="5" id="KW-1185">Reference proteome</keyword>
<proteinExistence type="predicted"/>
<dbReference type="Proteomes" id="UP000791080">
    <property type="component" value="Unassembled WGS sequence"/>
</dbReference>
<evidence type="ECO:0000256" key="2">
    <source>
        <dbReference type="SAM" id="Phobius"/>
    </source>
</evidence>
<feature type="transmembrane region" description="Helical" evidence="2">
    <location>
        <begin position="131"/>
        <end position="154"/>
    </location>
</feature>
<reference evidence="4 5" key="1">
    <citation type="submission" date="2022-06" db="EMBL/GenBank/DDBJ databases">
        <title>Genomic Encyclopedia of Type Strains, Phase I: the one thousand microbial genomes (KMG-I) project.</title>
        <authorList>
            <person name="Kyrpides N."/>
        </authorList>
    </citation>
    <scope>NUCLEOTIDE SEQUENCE [LARGE SCALE GENOMIC DNA]</scope>
    <source>
        <strain evidence="4 5">DSM 43889</strain>
    </source>
</reference>
<feature type="transmembrane region" description="Helical" evidence="2">
    <location>
        <begin position="496"/>
        <end position="521"/>
    </location>
</feature>
<feature type="transmembrane region" description="Helical" evidence="2">
    <location>
        <begin position="328"/>
        <end position="348"/>
    </location>
</feature>
<feature type="region of interest" description="Disordered" evidence="1">
    <location>
        <begin position="251"/>
        <end position="274"/>
    </location>
</feature>
<dbReference type="PANTHER" id="PTHR30282:SF0">
    <property type="entry name" value="P-AMINOBENZOYL-GLUTAMATE TRANSPORT PROTEIN"/>
    <property type="match status" value="1"/>
</dbReference>
<gene>
    <name evidence="4" type="ORF">G443_003315</name>
</gene>
<accession>A0ABT1JKM3</accession>
<feature type="domain" description="Rhodanese" evidence="3">
    <location>
        <begin position="156"/>
        <end position="188"/>
    </location>
</feature>
<feature type="transmembrane region" description="Helical" evidence="2">
    <location>
        <begin position="411"/>
        <end position="429"/>
    </location>
</feature>
<dbReference type="PANTHER" id="PTHR30282">
    <property type="entry name" value="P-AMINOBENZOYL GLUTAMATE TRANSPORTER"/>
    <property type="match status" value="1"/>
</dbReference>
<evidence type="ECO:0000256" key="1">
    <source>
        <dbReference type="SAM" id="MobiDB-lite"/>
    </source>
</evidence>
<dbReference type="InterPro" id="IPR004697">
    <property type="entry name" value="AbgT"/>
</dbReference>